<keyword evidence="1" id="KW-0812">Transmembrane</keyword>
<dbReference type="Proteomes" id="UP000189956">
    <property type="component" value="Unassembled WGS sequence"/>
</dbReference>
<gene>
    <name evidence="2" type="ORF">SAMN02745205_01336</name>
</gene>
<feature type="transmembrane region" description="Helical" evidence="1">
    <location>
        <begin position="18"/>
        <end position="38"/>
    </location>
</feature>
<name>A0A1T4M0H4_PORCN</name>
<evidence type="ECO:0000256" key="1">
    <source>
        <dbReference type="SAM" id="Phobius"/>
    </source>
</evidence>
<keyword evidence="1" id="KW-0472">Membrane</keyword>
<dbReference type="EMBL" id="FUWL01000010">
    <property type="protein sequence ID" value="SJZ60412.1"/>
    <property type="molecule type" value="Genomic_DNA"/>
</dbReference>
<proteinExistence type="predicted"/>
<evidence type="ECO:0000313" key="3">
    <source>
        <dbReference type="Proteomes" id="UP000189956"/>
    </source>
</evidence>
<sequence>MTKVNDIRNPNKKANHKAFVWFAFLFGARFAVLQVYLIGSISIQ</sequence>
<evidence type="ECO:0000313" key="2">
    <source>
        <dbReference type="EMBL" id="SJZ60412.1"/>
    </source>
</evidence>
<reference evidence="2 3" key="1">
    <citation type="submission" date="2017-02" db="EMBL/GenBank/DDBJ databases">
        <authorList>
            <person name="Peterson S.W."/>
        </authorList>
    </citation>
    <scope>NUCLEOTIDE SEQUENCE [LARGE SCALE GENOMIC DNA]</scope>
    <source>
        <strain evidence="2 3">ATCC 700135</strain>
    </source>
</reference>
<accession>A0A1T4M0H4</accession>
<organism evidence="2 3">
    <name type="scientific">Porphyromonas cangingivalis</name>
    <dbReference type="NCBI Taxonomy" id="36874"/>
    <lineage>
        <taxon>Bacteria</taxon>
        <taxon>Pseudomonadati</taxon>
        <taxon>Bacteroidota</taxon>
        <taxon>Bacteroidia</taxon>
        <taxon>Bacteroidales</taxon>
        <taxon>Porphyromonadaceae</taxon>
        <taxon>Porphyromonas</taxon>
    </lineage>
</organism>
<dbReference type="AlphaFoldDB" id="A0A1T4M0H4"/>
<protein>
    <submittedName>
        <fullName evidence="2">Uncharacterized protein</fullName>
    </submittedName>
</protein>
<keyword evidence="1" id="KW-1133">Transmembrane helix</keyword>